<keyword evidence="3" id="KW-0201">Cytochrome c-type biogenesis</keyword>
<evidence type="ECO:0000256" key="2">
    <source>
        <dbReference type="ARBA" id="ARBA00007758"/>
    </source>
</evidence>
<dbReference type="Pfam" id="PF08534">
    <property type="entry name" value="Redoxin"/>
    <property type="match status" value="1"/>
</dbReference>
<sequence>MTKLNPLMVAPPLVFAAFALMFYFGLGKDDSHPSARQGGPAPALFLSPVGPEPTFGDAELREPGVKLVNVWASWCTPCRAEHPILVMLAEEGLPIYGINRDTDVDKALDFLEELGNPYTALGMDQGARTAIEWGATGVPETFIIDSEGIVVLRFAGPITQRVLESTVRPAIEAAK</sequence>
<keyword evidence="6" id="KW-1133">Transmembrane helix</keyword>
<evidence type="ECO:0000313" key="8">
    <source>
        <dbReference type="EMBL" id="MFB9231136.1"/>
    </source>
</evidence>
<evidence type="ECO:0000256" key="4">
    <source>
        <dbReference type="ARBA" id="ARBA00023157"/>
    </source>
</evidence>
<evidence type="ECO:0000256" key="6">
    <source>
        <dbReference type="SAM" id="Phobius"/>
    </source>
</evidence>
<comment type="similarity">
    <text evidence="2">Belongs to the thioredoxin family. DsbE subfamily.</text>
</comment>
<dbReference type="PROSITE" id="PS51352">
    <property type="entry name" value="THIOREDOXIN_2"/>
    <property type="match status" value="1"/>
</dbReference>
<keyword evidence="9" id="KW-1185">Reference proteome</keyword>
<keyword evidence="6" id="KW-0812">Transmembrane</keyword>
<dbReference type="PANTHER" id="PTHR42852">
    <property type="entry name" value="THIOL:DISULFIDE INTERCHANGE PROTEIN DSBE"/>
    <property type="match status" value="1"/>
</dbReference>
<dbReference type="EMBL" id="JBHMEA010000015">
    <property type="protein sequence ID" value="MFB9231136.1"/>
    <property type="molecule type" value="Genomic_DNA"/>
</dbReference>
<evidence type="ECO:0000259" key="7">
    <source>
        <dbReference type="PROSITE" id="PS51352"/>
    </source>
</evidence>
<name>A0ABV5JE23_9RHOB</name>
<dbReference type="PROSITE" id="PS00194">
    <property type="entry name" value="THIOREDOXIN_1"/>
    <property type="match status" value="1"/>
</dbReference>
<organism evidence="8 9">
    <name type="scientific">Pseudohalocynthiibacter aestuariivivens</name>
    <dbReference type="NCBI Taxonomy" id="1591409"/>
    <lineage>
        <taxon>Bacteria</taxon>
        <taxon>Pseudomonadati</taxon>
        <taxon>Pseudomonadota</taxon>
        <taxon>Alphaproteobacteria</taxon>
        <taxon>Rhodobacterales</taxon>
        <taxon>Paracoccaceae</taxon>
        <taxon>Pseudohalocynthiibacter</taxon>
    </lineage>
</organism>
<keyword evidence="4" id="KW-1015">Disulfide bond</keyword>
<feature type="domain" description="Thioredoxin" evidence="7">
    <location>
        <begin position="35"/>
        <end position="175"/>
    </location>
</feature>
<evidence type="ECO:0000256" key="5">
    <source>
        <dbReference type="ARBA" id="ARBA00023284"/>
    </source>
</evidence>
<dbReference type="PANTHER" id="PTHR42852:SF6">
    <property type="entry name" value="THIOL:DISULFIDE INTERCHANGE PROTEIN DSBE"/>
    <property type="match status" value="1"/>
</dbReference>
<reference evidence="8 9" key="1">
    <citation type="submission" date="2024-09" db="EMBL/GenBank/DDBJ databases">
        <authorList>
            <person name="Sun Q."/>
            <person name="Mori K."/>
        </authorList>
    </citation>
    <scope>NUCLEOTIDE SEQUENCE [LARGE SCALE GENOMIC DNA]</scope>
    <source>
        <strain evidence="8 9">CECT 8726</strain>
    </source>
</reference>
<dbReference type="Gene3D" id="3.40.30.10">
    <property type="entry name" value="Glutaredoxin"/>
    <property type="match status" value="1"/>
</dbReference>
<dbReference type="InterPro" id="IPR036249">
    <property type="entry name" value="Thioredoxin-like_sf"/>
</dbReference>
<comment type="subcellular location">
    <subcellularLocation>
        <location evidence="1">Cell envelope</location>
    </subcellularLocation>
</comment>
<dbReference type="InterPro" id="IPR013766">
    <property type="entry name" value="Thioredoxin_domain"/>
</dbReference>
<dbReference type="Proteomes" id="UP001589683">
    <property type="component" value="Unassembled WGS sequence"/>
</dbReference>
<dbReference type="SUPFAM" id="SSF52833">
    <property type="entry name" value="Thioredoxin-like"/>
    <property type="match status" value="1"/>
</dbReference>
<accession>A0ABV5JE23</accession>
<protein>
    <submittedName>
        <fullName evidence="8">DsbE family thiol:disulfide interchange protein</fullName>
    </submittedName>
</protein>
<keyword evidence="5" id="KW-0676">Redox-active center</keyword>
<evidence type="ECO:0000256" key="1">
    <source>
        <dbReference type="ARBA" id="ARBA00004196"/>
    </source>
</evidence>
<dbReference type="InterPro" id="IPR050553">
    <property type="entry name" value="Thioredoxin_ResA/DsbE_sf"/>
</dbReference>
<dbReference type="InterPro" id="IPR017937">
    <property type="entry name" value="Thioredoxin_CS"/>
</dbReference>
<keyword evidence="6" id="KW-0472">Membrane</keyword>
<dbReference type="InterPro" id="IPR004799">
    <property type="entry name" value="Periplasmic_diS_OxRdtase_DsbE"/>
</dbReference>
<evidence type="ECO:0000256" key="3">
    <source>
        <dbReference type="ARBA" id="ARBA00022748"/>
    </source>
</evidence>
<dbReference type="InterPro" id="IPR013740">
    <property type="entry name" value="Redoxin"/>
</dbReference>
<dbReference type="RefSeq" id="WP_213890784.1">
    <property type="nucleotide sequence ID" value="NZ_JAGFNU010000014.1"/>
</dbReference>
<proteinExistence type="inferred from homology"/>
<gene>
    <name evidence="8" type="ORF">ACFFUT_04955</name>
</gene>
<comment type="caution">
    <text evidence="8">The sequence shown here is derived from an EMBL/GenBank/DDBJ whole genome shotgun (WGS) entry which is preliminary data.</text>
</comment>
<evidence type="ECO:0000313" key="9">
    <source>
        <dbReference type="Proteomes" id="UP001589683"/>
    </source>
</evidence>
<dbReference type="CDD" id="cd03010">
    <property type="entry name" value="TlpA_like_DsbE"/>
    <property type="match status" value="1"/>
</dbReference>
<dbReference type="NCBIfam" id="TIGR00385">
    <property type="entry name" value="dsbE"/>
    <property type="match status" value="1"/>
</dbReference>
<feature type="transmembrane region" description="Helical" evidence="6">
    <location>
        <begin position="6"/>
        <end position="26"/>
    </location>
</feature>